<evidence type="ECO:0000313" key="1">
    <source>
        <dbReference type="EMBL" id="MBD2842169.1"/>
    </source>
</evidence>
<organism evidence="1 2">
    <name type="scientific">Erythrobacter rubeus</name>
    <dbReference type="NCBI Taxonomy" id="2760803"/>
    <lineage>
        <taxon>Bacteria</taxon>
        <taxon>Pseudomonadati</taxon>
        <taxon>Pseudomonadota</taxon>
        <taxon>Alphaproteobacteria</taxon>
        <taxon>Sphingomonadales</taxon>
        <taxon>Erythrobacteraceae</taxon>
        <taxon>Erythrobacter/Porphyrobacter group</taxon>
        <taxon>Erythrobacter</taxon>
    </lineage>
</organism>
<proteinExistence type="predicted"/>
<reference evidence="1 2" key="1">
    <citation type="submission" date="2020-09" db="EMBL/GenBank/DDBJ databases">
        <authorList>
            <person name="Yoon J.-W."/>
        </authorList>
    </citation>
    <scope>NUCLEOTIDE SEQUENCE [LARGE SCALE GENOMIC DNA]</scope>
    <source>
        <strain evidence="1 2">KMU-140</strain>
    </source>
</reference>
<sequence length="66" mass="7377">MTSIRVFAQCRTEHKNGHRGYLSPSSASRTVDNQEAVVSAMLQERARRALYADCDRAPLGWEIVAV</sequence>
<keyword evidence="2" id="KW-1185">Reference proteome</keyword>
<gene>
    <name evidence="1" type="ORF">IB285_07850</name>
</gene>
<evidence type="ECO:0000313" key="2">
    <source>
        <dbReference type="Proteomes" id="UP000635384"/>
    </source>
</evidence>
<dbReference type="Proteomes" id="UP000635384">
    <property type="component" value="Unassembled WGS sequence"/>
</dbReference>
<dbReference type="EMBL" id="JACXLC010000001">
    <property type="protein sequence ID" value="MBD2842169.1"/>
    <property type="molecule type" value="Genomic_DNA"/>
</dbReference>
<accession>A0ABR8KNF2</accession>
<name>A0ABR8KNF2_9SPHN</name>
<protein>
    <submittedName>
        <fullName evidence="1">Uncharacterized protein</fullName>
    </submittedName>
</protein>
<dbReference type="RefSeq" id="WP_190787656.1">
    <property type="nucleotide sequence ID" value="NZ_JACXLC010000001.1"/>
</dbReference>
<comment type="caution">
    <text evidence="1">The sequence shown here is derived from an EMBL/GenBank/DDBJ whole genome shotgun (WGS) entry which is preliminary data.</text>
</comment>